<evidence type="ECO:0000313" key="3">
    <source>
        <dbReference type="Proteomes" id="UP000092445"/>
    </source>
</evidence>
<dbReference type="Proteomes" id="UP000092445">
    <property type="component" value="Unassembled WGS sequence"/>
</dbReference>
<feature type="region of interest" description="Disordered" evidence="1">
    <location>
        <begin position="81"/>
        <end position="132"/>
    </location>
</feature>
<name>A0A1A9ZCS8_GLOPL</name>
<feature type="compositionally biased region" description="Low complexity" evidence="1">
    <location>
        <begin position="81"/>
        <end position="131"/>
    </location>
</feature>
<proteinExistence type="predicted"/>
<dbReference type="AlphaFoldDB" id="A0A1A9ZCS8"/>
<protein>
    <submittedName>
        <fullName evidence="2">Uncharacterized protein</fullName>
    </submittedName>
</protein>
<reference evidence="2" key="2">
    <citation type="submission" date="2020-05" db="UniProtKB">
        <authorList>
            <consortium name="EnsemblMetazoa"/>
        </authorList>
    </citation>
    <scope>IDENTIFICATION</scope>
    <source>
        <strain evidence="2">IAEA</strain>
    </source>
</reference>
<evidence type="ECO:0000313" key="2">
    <source>
        <dbReference type="EnsemblMetazoa" id="GPAI010749-PA"/>
    </source>
</evidence>
<keyword evidence="3" id="KW-1185">Reference proteome</keyword>
<organism evidence="2 3">
    <name type="scientific">Glossina pallidipes</name>
    <name type="common">Tsetse fly</name>
    <dbReference type="NCBI Taxonomy" id="7398"/>
    <lineage>
        <taxon>Eukaryota</taxon>
        <taxon>Metazoa</taxon>
        <taxon>Ecdysozoa</taxon>
        <taxon>Arthropoda</taxon>
        <taxon>Hexapoda</taxon>
        <taxon>Insecta</taxon>
        <taxon>Pterygota</taxon>
        <taxon>Neoptera</taxon>
        <taxon>Endopterygota</taxon>
        <taxon>Diptera</taxon>
        <taxon>Brachycera</taxon>
        <taxon>Muscomorpha</taxon>
        <taxon>Hippoboscoidea</taxon>
        <taxon>Glossinidae</taxon>
        <taxon>Glossina</taxon>
    </lineage>
</organism>
<reference evidence="3" key="1">
    <citation type="submission" date="2014-03" db="EMBL/GenBank/DDBJ databases">
        <authorList>
            <person name="Aksoy S."/>
            <person name="Warren W."/>
            <person name="Wilson R.K."/>
        </authorList>
    </citation>
    <scope>NUCLEOTIDE SEQUENCE [LARGE SCALE GENOMIC DNA]</scope>
    <source>
        <strain evidence="3">IAEA</strain>
    </source>
</reference>
<sequence>MRTSSRVGLSYEERQVIVIGEIIQELLEAHQEKKAVNINTDLGAAGLGLSKGKTSLGIRSIRSIRKPMSGAGISMISFSISSSTSSTTSSSSSSSCSTTTTSSSTSSSSSFSSSVLSLNGGSSLPESSSSEIVVTNSTGSVLYKKA</sequence>
<accession>A0A1A9ZCS8</accession>
<dbReference type="STRING" id="7398.A0A1A9ZCS8"/>
<dbReference type="VEuPathDB" id="VectorBase:GPAI010749"/>
<evidence type="ECO:0000256" key="1">
    <source>
        <dbReference type="SAM" id="MobiDB-lite"/>
    </source>
</evidence>
<dbReference type="EnsemblMetazoa" id="GPAI010749-RA">
    <property type="protein sequence ID" value="GPAI010749-PA"/>
    <property type="gene ID" value="GPAI010749"/>
</dbReference>